<dbReference type="AlphaFoldDB" id="X0Z870"/>
<gene>
    <name evidence="1" type="ORF">S01H4_14942</name>
</gene>
<sequence>MVLTTIKETIELESFTTDINGNVYLQKRINLKERMIHRLIQIDLFEDAYFAFNASERSPNIEVVVSPYPAVPTDMSFVELIPATAFGSFRYPSAGNDSVLFKANGRMGNGFPTSLRQFPSPEISSRNFSIFYSDHLYISI</sequence>
<name>X0Z870_9ZZZZ</name>
<accession>X0Z870</accession>
<feature type="non-terminal residue" evidence="1">
    <location>
        <position position="140"/>
    </location>
</feature>
<proteinExistence type="predicted"/>
<dbReference type="EMBL" id="BART01006549">
    <property type="protein sequence ID" value="GAG65585.1"/>
    <property type="molecule type" value="Genomic_DNA"/>
</dbReference>
<protein>
    <submittedName>
        <fullName evidence="1">Uncharacterized protein</fullName>
    </submittedName>
</protein>
<evidence type="ECO:0000313" key="1">
    <source>
        <dbReference type="EMBL" id="GAG65585.1"/>
    </source>
</evidence>
<organism evidence="1">
    <name type="scientific">marine sediment metagenome</name>
    <dbReference type="NCBI Taxonomy" id="412755"/>
    <lineage>
        <taxon>unclassified sequences</taxon>
        <taxon>metagenomes</taxon>
        <taxon>ecological metagenomes</taxon>
    </lineage>
</organism>
<comment type="caution">
    <text evidence="1">The sequence shown here is derived from an EMBL/GenBank/DDBJ whole genome shotgun (WGS) entry which is preliminary data.</text>
</comment>
<reference evidence="1" key="1">
    <citation type="journal article" date="2014" name="Front. Microbiol.">
        <title>High frequency of phylogenetically diverse reductive dehalogenase-homologous genes in deep subseafloor sedimentary metagenomes.</title>
        <authorList>
            <person name="Kawai M."/>
            <person name="Futagami T."/>
            <person name="Toyoda A."/>
            <person name="Takaki Y."/>
            <person name="Nishi S."/>
            <person name="Hori S."/>
            <person name="Arai W."/>
            <person name="Tsubouchi T."/>
            <person name="Morono Y."/>
            <person name="Uchiyama I."/>
            <person name="Ito T."/>
            <person name="Fujiyama A."/>
            <person name="Inagaki F."/>
            <person name="Takami H."/>
        </authorList>
    </citation>
    <scope>NUCLEOTIDE SEQUENCE</scope>
    <source>
        <strain evidence="1">Expedition CK06-06</strain>
    </source>
</reference>